<sequence>MSGSLMNLLSLCFKPFGQTFDSSESGSGGGGGGEGKDGLLWFRDLDKYRGGEFSMAVIQANQVLEDQSQIESGNFGTFVGVYDGHGGPEAARYVCDNLFNRFREISAETQGVVTRETIERAFHATEEGFASIVSELWSTMPNSATVGTCCLVGVIYQSTLFVASLGDSRVVLGKKSNCGGLSAIQLSSEHNANNEDIRWELKDLHPDDPQIVVFRHGVWRVKGIIQVSRSIGDMYMKRPEFNREPIAQKFRIAEPMKRPLMSATPTILSHPLHPNDSFLIFASDGLWEHLSNEKAVEIVHSHPRAGSAKRLIKAALQEAARKREMRYSDLRKIDKKVRRHFHDDITVIVVFLNHDLIARGHMNTTQDSALSQFSDRLGKIETEVTQLRTDSERIEQFGTVVTDRLGKIEAEITQLRTTLVVTELVGKSDQASGPSMTKINTGPSTNKKGTAPSKKKAVKKQELKIADSCVNLPRANVTQSSASDLRMGTQEFLESCMKNLPLDTFFKGLNHSQAKVEDLLDWLELPKSLKKPADSLDWLELPKSLKKPADSLELPKSLKKPAVRLDDRDMKLDGEDFPDRCLVFVHPADFKKMQDWQNTRTAIQIGPSMLDDDLAGRIMSASSWPKNYEIDAVMYVFWERTTLKRWNVDCVAFMTCVFSDLIAKDYQNFSKGIKNYTMDPLLLEYSKGELHSHGRTRMLWNVDVDRMYVPVWVNCNHWIALCISFETRNIQEVEAFAQRIPRIVKAVQSLTVQKHLTITPYNVSYVPMSGLKRLNCHCGVYTIKHIECHVLGLDISLVSDDNIWGARIKIVWDLWEAPNDPELIEKMSKYEPIKYNTKKTKEAAPAATHTRDTTAASTSAQPESDEPREAAPWPREPLTQFSKLPTIHNRHISSKKMLKELASYANRDYYAGWSDYHCIFYNGLQRMRLKPTKFICDYITKELGILRDVKKMWENMGLGTLGYDPQPLYPDLVIQFLSSVELHYKSEVNKVASEGKLTFLCRGMLYEMSIHELCTLFGFETRHEACSLPKFPCIYLLWGKIADSSYVSREAKLAMLINPDEAQLIHYGLQLALRPTYDVTDEPPAELSVNMGALFAQMLFERKFRGLRPLDKKPLDESIGSLLTRIFKHHDIDLSDTPCVDTIDRFDSQFFLNTKILHSVLYTPPPPASKRRRGSSSSGPAQTQCEDDTIPDISVDHTPNPFMEYLLPPYTGQFDFGAPPLDGTQQQQFAGLRIHWSSSAMMRYEPSDEAADAERGSHLHRSRRAP</sequence>
<organism evidence="18 19">
    <name type="scientific">Brassica carinata</name>
    <name type="common">Ethiopian mustard</name>
    <name type="synonym">Abyssinian cabbage</name>
    <dbReference type="NCBI Taxonomy" id="52824"/>
    <lineage>
        <taxon>Eukaryota</taxon>
        <taxon>Viridiplantae</taxon>
        <taxon>Streptophyta</taxon>
        <taxon>Embryophyta</taxon>
        <taxon>Tracheophyta</taxon>
        <taxon>Spermatophyta</taxon>
        <taxon>Magnoliopsida</taxon>
        <taxon>eudicotyledons</taxon>
        <taxon>Gunneridae</taxon>
        <taxon>Pentapetalae</taxon>
        <taxon>rosids</taxon>
        <taxon>malvids</taxon>
        <taxon>Brassicales</taxon>
        <taxon>Brassicaceae</taxon>
        <taxon>Brassiceae</taxon>
        <taxon>Brassica</taxon>
    </lineage>
</organism>
<feature type="domain" description="PPM-type phosphatase" evidence="17">
    <location>
        <begin position="52"/>
        <end position="352"/>
    </location>
</feature>
<evidence type="ECO:0000259" key="16">
    <source>
        <dbReference type="PROSITE" id="PS50600"/>
    </source>
</evidence>
<dbReference type="Proteomes" id="UP000886595">
    <property type="component" value="Unassembled WGS sequence"/>
</dbReference>
<dbReference type="SMART" id="SM00332">
    <property type="entry name" value="PP2Cc"/>
    <property type="match status" value="1"/>
</dbReference>
<evidence type="ECO:0000256" key="5">
    <source>
        <dbReference type="ARBA" id="ARBA00013081"/>
    </source>
</evidence>
<feature type="compositionally biased region" description="Polar residues" evidence="15">
    <location>
        <begin position="853"/>
        <end position="862"/>
    </location>
</feature>
<evidence type="ECO:0000256" key="14">
    <source>
        <dbReference type="RuleBase" id="RU003465"/>
    </source>
</evidence>
<dbReference type="InterPro" id="IPR015655">
    <property type="entry name" value="PP2C"/>
</dbReference>
<comment type="similarity">
    <text evidence="4 14">Belongs to the PP2C family.</text>
</comment>
<dbReference type="Pfam" id="PF03078">
    <property type="entry name" value="ATHILA"/>
    <property type="match status" value="1"/>
</dbReference>
<evidence type="ECO:0000256" key="7">
    <source>
        <dbReference type="ARBA" id="ARBA00022723"/>
    </source>
</evidence>
<reference evidence="18 19" key="1">
    <citation type="submission" date="2020-02" db="EMBL/GenBank/DDBJ databases">
        <authorList>
            <person name="Ma Q."/>
            <person name="Huang Y."/>
            <person name="Song X."/>
            <person name="Pei D."/>
        </authorList>
    </citation>
    <scope>NUCLEOTIDE SEQUENCE [LARGE SCALE GENOMIC DNA]</scope>
    <source>
        <strain evidence="18">Sxm20200214</strain>
        <tissue evidence="18">Leaf</tissue>
    </source>
</reference>
<gene>
    <name evidence="18" type="ORF">Bca52824_086130</name>
</gene>
<dbReference type="FunFam" id="3.60.40.10:FF:000020">
    <property type="entry name" value="Probable protein phosphatase 2C 42"/>
    <property type="match status" value="1"/>
</dbReference>
<dbReference type="PROSITE" id="PS01032">
    <property type="entry name" value="PPM_1"/>
    <property type="match status" value="1"/>
</dbReference>
<dbReference type="InterPro" id="IPR000222">
    <property type="entry name" value="PP2C_BS"/>
</dbReference>
<dbReference type="AlphaFoldDB" id="A0A8X7P8Y9"/>
<feature type="region of interest" description="Disordered" evidence="15">
    <location>
        <begin position="429"/>
        <end position="458"/>
    </location>
</feature>
<evidence type="ECO:0000256" key="9">
    <source>
        <dbReference type="ARBA" id="ARBA00022842"/>
    </source>
</evidence>
<dbReference type="PROSITE" id="PS50600">
    <property type="entry name" value="ULP_PROTEASE"/>
    <property type="match status" value="1"/>
</dbReference>
<dbReference type="PROSITE" id="PS51746">
    <property type="entry name" value="PPM_2"/>
    <property type="match status" value="1"/>
</dbReference>
<dbReference type="InterPro" id="IPR001932">
    <property type="entry name" value="PPM-type_phosphatase-like_dom"/>
</dbReference>
<dbReference type="InterPro" id="IPR003653">
    <property type="entry name" value="Peptidase_C48_C"/>
</dbReference>
<evidence type="ECO:0000256" key="6">
    <source>
        <dbReference type="ARBA" id="ARBA00022670"/>
    </source>
</evidence>
<dbReference type="GO" id="GO:0008234">
    <property type="term" value="F:cysteine-type peptidase activity"/>
    <property type="evidence" value="ECO:0007669"/>
    <property type="project" value="InterPro"/>
</dbReference>
<comment type="catalytic activity">
    <reaction evidence="13">
        <text>O-phospho-L-threonyl-[protein] + H2O = L-threonyl-[protein] + phosphate</text>
        <dbReference type="Rhea" id="RHEA:47004"/>
        <dbReference type="Rhea" id="RHEA-COMP:11060"/>
        <dbReference type="Rhea" id="RHEA-COMP:11605"/>
        <dbReference type="ChEBI" id="CHEBI:15377"/>
        <dbReference type="ChEBI" id="CHEBI:30013"/>
        <dbReference type="ChEBI" id="CHEBI:43474"/>
        <dbReference type="ChEBI" id="CHEBI:61977"/>
        <dbReference type="EC" id="3.1.3.16"/>
    </reaction>
</comment>
<dbReference type="CDD" id="cd00143">
    <property type="entry name" value="PP2Cc"/>
    <property type="match status" value="1"/>
</dbReference>
<dbReference type="Gene3D" id="3.40.395.10">
    <property type="entry name" value="Adenoviral Proteinase, Chain A"/>
    <property type="match status" value="1"/>
</dbReference>
<dbReference type="GO" id="GO:0006508">
    <property type="term" value="P:proteolysis"/>
    <property type="evidence" value="ECO:0007669"/>
    <property type="project" value="UniProtKB-KW"/>
</dbReference>
<dbReference type="Gene3D" id="3.60.40.10">
    <property type="entry name" value="PPM-type phosphatase domain"/>
    <property type="match status" value="1"/>
</dbReference>
<feature type="region of interest" description="Disordered" evidence="15">
    <location>
        <begin position="1245"/>
        <end position="1266"/>
    </location>
</feature>
<dbReference type="PANTHER" id="PTHR47992">
    <property type="entry name" value="PROTEIN PHOSPHATASE"/>
    <property type="match status" value="1"/>
</dbReference>
<feature type="compositionally biased region" description="Polar residues" evidence="15">
    <location>
        <begin position="429"/>
        <end position="448"/>
    </location>
</feature>
<comment type="cofactor">
    <cofactor evidence="1">
        <name>Mn(2+)</name>
        <dbReference type="ChEBI" id="CHEBI:29035"/>
    </cofactor>
</comment>
<dbReference type="EC" id="3.1.3.16" evidence="5"/>
<dbReference type="Pfam" id="PF00481">
    <property type="entry name" value="PP2C"/>
    <property type="match status" value="1"/>
</dbReference>
<dbReference type="OrthoDB" id="1094935at2759"/>
<dbReference type="GO" id="GO:0046872">
    <property type="term" value="F:metal ion binding"/>
    <property type="evidence" value="ECO:0007669"/>
    <property type="project" value="UniProtKB-KW"/>
</dbReference>
<evidence type="ECO:0000256" key="2">
    <source>
        <dbReference type="ARBA" id="ARBA00001946"/>
    </source>
</evidence>
<comment type="catalytic activity">
    <reaction evidence="12">
        <text>O-phospho-L-seryl-[protein] + H2O = L-seryl-[protein] + phosphate</text>
        <dbReference type="Rhea" id="RHEA:20629"/>
        <dbReference type="Rhea" id="RHEA-COMP:9863"/>
        <dbReference type="Rhea" id="RHEA-COMP:11604"/>
        <dbReference type="ChEBI" id="CHEBI:15377"/>
        <dbReference type="ChEBI" id="CHEBI:29999"/>
        <dbReference type="ChEBI" id="CHEBI:43474"/>
        <dbReference type="ChEBI" id="CHEBI:83421"/>
        <dbReference type="EC" id="3.1.3.16"/>
    </reaction>
</comment>
<dbReference type="Pfam" id="PF02902">
    <property type="entry name" value="Peptidase_C48"/>
    <property type="match status" value="1"/>
</dbReference>
<keyword evidence="9" id="KW-0460">Magnesium</keyword>
<evidence type="ECO:0000313" key="18">
    <source>
        <dbReference type="EMBL" id="KAG2246502.1"/>
    </source>
</evidence>
<dbReference type="GO" id="GO:0004722">
    <property type="term" value="F:protein serine/threonine phosphatase activity"/>
    <property type="evidence" value="ECO:0007669"/>
    <property type="project" value="UniProtKB-EC"/>
</dbReference>
<comment type="similarity">
    <text evidence="3">Belongs to the peptidase C48 family.</text>
</comment>
<dbReference type="InterPro" id="IPR004312">
    <property type="entry name" value="ATHILA_Orf1_C"/>
</dbReference>
<feature type="domain" description="Ubiquitin-like protease family profile" evidence="16">
    <location>
        <begin position="583"/>
        <end position="789"/>
    </location>
</feature>
<evidence type="ECO:0000256" key="1">
    <source>
        <dbReference type="ARBA" id="ARBA00001936"/>
    </source>
</evidence>
<keyword evidence="7" id="KW-0479">Metal-binding</keyword>
<evidence type="ECO:0000256" key="10">
    <source>
        <dbReference type="ARBA" id="ARBA00022912"/>
    </source>
</evidence>
<keyword evidence="10 14" id="KW-0904">Protein phosphatase</keyword>
<dbReference type="SUPFAM" id="SSF54001">
    <property type="entry name" value="Cysteine proteinases"/>
    <property type="match status" value="1"/>
</dbReference>
<evidence type="ECO:0000259" key="17">
    <source>
        <dbReference type="PROSITE" id="PS51746"/>
    </source>
</evidence>
<evidence type="ECO:0000256" key="3">
    <source>
        <dbReference type="ARBA" id="ARBA00005234"/>
    </source>
</evidence>
<keyword evidence="19" id="KW-1185">Reference proteome</keyword>
<feature type="region of interest" description="Disordered" evidence="15">
    <location>
        <begin position="841"/>
        <end position="875"/>
    </location>
</feature>
<dbReference type="InterPro" id="IPR036457">
    <property type="entry name" value="PPM-type-like_dom_sf"/>
</dbReference>
<accession>A0A8X7P8Y9</accession>
<feature type="region of interest" description="Disordered" evidence="15">
    <location>
        <begin position="1163"/>
        <end position="1194"/>
    </location>
</feature>
<evidence type="ECO:0000256" key="8">
    <source>
        <dbReference type="ARBA" id="ARBA00022801"/>
    </source>
</evidence>
<keyword evidence="8 14" id="KW-0378">Hydrolase</keyword>
<evidence type="ECO:0000256" key="13">
    <source>
        <dbReference type="ARBA" id="ARBA00048336"/>
    </source>
</evidence>
<evidence type="ECO:0000313" key="19">
    <source>
        <dbReference type="Proteomes" id="UP000886595"/>
    </source>
</evidence>
<evidence type="ECO:0000256" key="15">
    <source>
        <dbReference type="SAM" id="MobiDB-lite"/>
    </source>
</evidence>
<evidence type="ECO:0000256" key="12">
    <source>
        <dbReference type="ARBA" id="ARBA00047761"/>
    </source>
</evidence>
<proteinExistence type="inferred from homology"/>
<comment type="caution">
    <text evidence="18">The sequence shown here is derived from an EMBL/GenBank/DDBJ whole genome shotgun (WGS) entry which is preliminary data.</text>
</comment>
<dbReference type="SUPFAM" id="SSF81606">
    <property type="entry name" value="PP2C-like"/>
    <property type="match status" value="1"/>
</dbReference>
<evidence type="ECO:0000256" key="11">
    <source>
        <dbReference type="ARBA" id="ARBA00023211"/>
    </source>
</evidence>
<protein>
    <recommendedName>
        <fullName evidence="5">protein-serine/threonine phosphatase</fullName>
        <ecNumber evidence="5">3.1.3.16</ecNumber>
    </recommendedName>
</protein>
<name>A0A8X7P8Y9_BRACI</name>
<evidence type="ECO:0000256" key="4">
    <source>
        <dbReference type="ARBA" id="ARBA00006702"/>
    </source>
</evidence>
<comment type="cofactor">
    <cofactor evidence="2">
        <name>Mg(2+)</name>
        <dbReference type="ChEBI" id="CHEBI:18420"/>
    </cofactor>
</comment>
<dbReference type="EMBL" id="JAAMPC010000017">
    <property type="protein sequence ID" value="KAG2246502.1"/>
    <property type="molecule type" value="Genomic_DNA"/>
</dbReference>
<keyword evidence="6" id="KW-0645">Protease</keyword>
<keyword evidence="11" id="KW-0464">Manganese</keyword>
<dbReference type="InterPro" id="IPR038765">
    <property type="entry name" value="Papain-like_cys_pep_sf"/>
</dbReference>